<evidence type="ECO:0000256" key="4">
    <source>
        <dbReference type="ARBA" id="ARBA00023172"/>
    </source>
</evidence>
<dbReference type="GO" id="GO:0015074">
    <property type="term" value="P:DNA integration"/>
    <property type="evidence" value="ECO:0007669"/>
    <property type="project" value="UniProtKB-KW"/>
</dbReference>
<dbReference type="PANTHER" id="PTHR30629">
    <property type="entry name" value="PROPHAGE INTEGRASE"/>
    <property type="match status" value="1"/>
</dbReference>
<dbReference type="Gene3D" id="1.10.443.10">
    <property type="entry name" value="Intergrase catalytic core"/>
    <property type="match status" value="1"/>
</dbReference>
<dbReference type="InterPro" id="IPR044068">
    <property type="entry name" value="CB"/>
</dbReference>
<evidence type="ECO:0000256" key="1">
    <source>
        <dbReference type="ARBA" id="ARBA00008857"/>
    </source>
</evidence>
<dbReference type="InterPro" id="IPR004107">
    <property type="entry name" value="Integrase_SAM-like_N"/>
</dbReference>
<evidence type="ECO:0000259" key="7">
    <source>
        <dbReference type="PROSITE" id="PS51900"/>
    </source>
</evidence>
<dbReference type="InterPro" id="IPR050808">
    <property type="entry name" value="Phage_Integrase"/>
</dbReference>
<feature type="domain" description="Core-binding (CB)" evidence="7">
    <location>
        <begin position="97"/>
        <end position="175"/>
    </location>
</feature>
<sequence length="404" mass="45565">MAVINLTEARIRDLPLGSGIYRDEQVKGLMVICHKTTKSYAVQGDVRRNGRHVRTVRVKIDRCDRIGLREARNRAKALMSQIQSGVDPTDGPEESGITLERALDAHLEEKPHRPRTEEGYRYQLDHYLKPWRKRAVADISRQMVRDLYAELKRKHGETTAASTMRTLRAVINTAMRIDETLGSNPVAALHVPSTRRRKVAPLDLAAWWERVEALTPVRRDLHVAMLLTGARRSSIVRVRRDDVDVRRGVLTFTHMKTSDEPMLLPMGERLASILADRMNEDLPLNSPWLWPSPTSRSGHVEEPKEEGLPSPHAYRHHARTLYIAAGVPYAESALLLGQKLPGASGGYVHADHLVEQLRRHAQALEELVFAHKPVGMTRLPDCTLMDPMGFVLVEPAPEVMVSRG</sequence>
<dbReference type="RefSeq" id="WP_109271434.1">
    <property type="nucleotide sequence ID" value="NZ_QFFF01000001.1"/>
</dbReference>
<dbReference type="InterPro" id="IPR002104">
    <property type="entry name" value="Integrase_catalytic"/>
</dbReference>
<keyword evidence="9" id="KW-1185">Reference proteome</keyword>
<proteinExistence type="inferred from homology"/>
<dbReference type="Gene3D" id="1.10.150.130">
    <property type="match status" value="1"/>
</dbReference>
<dbReference type="SUPFAM" id="SSF56349">
    <property type="entry name" value="DNA breaking-rejoining enzymes"/>
    <property type="match status" value="1"/>
</dbReference>
<dbReference type="Pfam" id="PF02899">
    <property type="entry name" value="Phage_int_SAM_1"/>
    <property type="match status" value="1"/>
</dbReference>
<keyword evidence="4" id="KW-0233">DNA recombination</keyword>
<name>A0A2U2J4Q2_9SPHN</name>
<reference evidence="8 9" key="1">
    <citation type="submission" date="2018-05" db="EMBL/GenBank/DDBJ databases">
        <title>Genome of Sphingosinicella humi QZX222.</title>
        <authorList>
            <person name="Qiao Z."/>
            <person name="Wang G."/>
        </authorList>
    </citation>
    <scope>NUCLEOTIDE SEQUENCE [LARGE SCALE GENOMIC DNA]</scope>
    <source>
        <strain evidence="8 9">QZX222</strain>
    </source>
</reference>
<organism evidence="8 9">
    <name type="scientific">Allosphingosinicella humi</name>
    <dbReference type="NCBI Taxonomy" id="2068657"/>
    <lineage>
        <taxon>Bacteria</taxon>
        <taxon>Pseudomonadati</taxon>
        <taxon>Pseudomonadota</taxon>
        <taxon>Alphaproteobacteria</taxon>
        <taxon>Sphingomonadales</taxon>
        <taxon>Sphingomonadaceae</taxon>
        <taxon>Allosphingosinicella</taxon>
    </lineage>
</organism>
<dbReference type="EMBL" id="QFFF01000001">
    <property type="protein sequence ID" value="PWG03297.1"/>
    <property type="molecule type" value="Genomic_DNA"/>
</dbReference>
<gene>
    <name evidence="8" type="ORF">DF286_10785</name>
</gene>
<dbReference type="InterPro" id="IPR038488">
    <property type="entry name" value="Integrase_DNA-bd_sf"/>
</dbReference>
<keyword evidence="3 5" id="KW-0238">DNA-binding</keyword>
<evidence type="ECO:0000256" key="5">
    <source>
        <dbReference type="PROSITE-ProRule" id="PRU01248"/>
    </source>
</evidence>
<dbReference type="InterPro" id="IPR011010">
    <property type="entry name" value="DNA_brk_join_enz"/>
</dbReference>
<dbReference type="AlphaFoldDB" id="A0A2U2J4Q2"/>
<dbReference type="OrthoDB" id="7615137at2"/>
<accession>A0A2U2J4Q2</accession>
<evidence type="ECO:0000313" key="8">
    <source>
        <dbReference type="EMBL" id="PWG03297.1"/>
    </source>
</evidence>
<keyword evidence="2" id="KW-0229">DNA integration</keyword>
<dbReference type="PANTHER" id="PTHR30629:SF2">
    <property type="entry name" value="PROPHAGE INTEGRASE INTS-RELATED"/>
    <property type="match status" value="1"/>
</dbReference>
<evidence type="ECO:0000256" key="3">
    <source>
        <dbReference type="ARBA" id="ARBA00023125"/>
    </source>
</evidence>
<dbReference type="InterPro" id="IPR013762">
    <property type="entry name" value="Integrase-like_cat_sf"/>
</dbReference>
<protein>
    <submittedName>
        <fullName evidence="8">Integrase</fullName>
    </submittedName>
</protein>
<evidence type="ECO:0000313" key="9">
    <source>
        <dbReference type="Proteomes" id="UP000245916"/>
    </source>
</evidence>
<dbReference type="PROSITE" id="PS51900">
    <property type="entry name" value="CB"/>
    <property type="match status" value="1"/>
</dbReference>
<evidence type="ECO:0000259" key="6">
    <source>
        <dbReference type="PROSITE" id="PS51898"/>
    </source>
</evidence>
<dbReference type="GO" id="GO:0006310">
    <property type="term" value="P:DNA recombination"/>
    <property type="evidence" value="ECO:0007669"/>
    <property type="project" value="UniProtKB-KW"/>
</dbReference>
<dbReference type="Gene3D" id="3.30.160.390">
    <property type="entry name" value="Integrase, DNA-binding domain"/>
    <property type="match status" value="1"/>
</dbReference>
<dbReference type="Proteomes" id="UP000245916">
    <property type="component" value="Unassembled WGS sequence"/>
</dbReference>
<evidence type="ECO:0000256" key="2">
    <source>
        <dbReference type="ARBA" id="ARBA00022908"/>
    </source>
</evidence>
<feature type="domain" description="Tyr recombinase" evidence="6">
    <location>
        <begin position="197"/>
        <end position="362"/>
    </location>
</feature>
<dbReference type="PROSITE" id="PS51898">
    <property type="entry name" value="TYR_RECOMBINASE"/>
    <property type="match status" value="1"/>
</dbReference>
<dbReference type="GO" id="GO:0003677">
    <property type="term" value="F:DNA binding"/>
    <property type="evidence" value="ECO:0007669"/>
    <property type="project" value="UniProtKB-UniRule"/>
</dbReference>
<comment type="caution">
    <text evidence="8">The sequence shown here is derived from an EMBL/GenBank/DDBJ whole genome shotgun (WGS) entry which is preliminary data.</text>
</comment>
<comment type="similarity">
    <text evidence="1">Belongs to the 'phage' integrase family.</text>
</comment>
<dbReference type="InterPro" id="IPR010998">
    <property type="entry name" value="Integrase_recombinase_N"/>
</dbReference>